<proteinExistence type="inferred from homology"/>
<keyword evidence="7" id="KW-1185">Reference proteome</keyword>
<dbReference type="Gene3D" id="3.40.50.980">
    <property type="match status" value="2"/>
</dbReference>
<gene>
    <name evidence="6" type="ORF">DdX_05830</name>
</gene>
<dbReference type="GO" id="GO:0005777">
    <property type="term" value="C:peroxisome"/>
    <property type="evidence" value="ECO:0007669"/>
    <property type="project" value="UniProtKB-SubCell"/>
</dbReference>
<dbReference type="PROSITE" id="PS00455">
    <property type="entry name" value="AMP_BINDING"/>
    <property type="match status" value="1"/>
</dbReference>
<evidence type="ECO:0000313" key="7">
    <source>
        <dbReference type="Proteomes" id="UP001201812"/>
    </source>
</evidence>
<dbReference type="Pfam" id="PF00501">
    <property type="entry name" value="AMP-binding"/>
    <property type="match status" value="1"/>
</dbReference>
<dbReference type="FunFam" id="3.30.300.30:FF:000007">
    <property type="entry name" value="4-coumarate--CoA ligase 2"/>
    <property type="match status" value="1"/>
</dbReference>
<dbReference type="InterPro" id="IPR025110">
    <property type="entry name" value="AMP-bd_C"/>
</dbReference>
<evidence type="ECO:0000259" key="4">
    <source>
        <dbReference type="Pfam" id="PF00501"/>
    </source>
</evidence>
<dbReference type="PANTHER" id="PTHR24096:SF422">
    <property type="entry name" value="BCDNA.GH02901"/>
    <property type="match status" value="1"/>
</dbReference>
<dbReference type="InterPro" id="IPR000873">
    <property type="entry name" value="AMP-dep_synth/lig_dom"/>
</dbReference>
<accession>A0AAD4NDB5</accession>
<organism evidence="6 7">
    <name type="scientific">Ditylenchus destructor</name>
    <dbReference type="NCBI Taxonomy" id="166010"/>
    <lineage>
        <taxon>Eukaryota</taxon>
        <taxon>Metazoa</taxon>
        <taxon>Ecdysozoa</taxon>
        <taxon>Nematoda</taxon>
        <taxon>Chromadorea</taxon>
        <taxon>Rhabditida</taxon>
        <taxon>Tylenchina</taxon>
        <taxon>Tylenchomorpha</taxon>
        <taxon>Sphaerularioidea</taxon>
        <taxon>Anguinidae</taxon>
        <taxon>Anguininae</taxon>
        <taxon>Ditylenchus</taxon>
    </lineage>
</organism>
<dbReference type="CDD" id="cd05911">
    <property type="entry name" value="Firefly_Luc_like"/>
    <property type="match status" value="1"/>
</dbReference>
<evidence type="ECO:0000256" key="1">
    <source>
        <dbReference type="ARBA" id="ARBA00004275"/>
    </source>
</evidence>
<evidence type="ECO:0000313" key="6">
    <source>
        <dbReference type="EMBL" id="KAI1720436.1"/>
    </source>
</evidence>
<dbReference type="InterPro" id="IPR045851">
    <property type="entry name" value="AMP-bd_C_sf"/>
</dbReference>
<dbReference type="PANTHER" id="PTHR24096">
    <property type="entry name" value="LONG-CHAIN-FATTY-ACID--COA LIGASE"/>
    <property type="match status" value="1"/>
</dbReference>
<feature type="domain" description="AMP-binding enzyme C-terminal" evidence="5">
    <location>
        <begin position="518"/>
        <end position="593"/>
    </location>
</feature>
<dbReference type="AlphaFoldDB" id="A0AAD4NDB5"/>
<dbReference type="Gene3D" id="2.30.38.10">
    <property type="entry name" value="Luciferase, Domain 3"/>
    <property type="match status" value="1"/>
</dbReference>
<protein>
    <submittedName>
        <fullName evidence="6">AMP-binding enzyme domain-containing protein</fullName>
    </submittedName>
</protein>
<feature type="domain" description="AMP-binding enzyme C-terminal" evidence="5">
    <location>
        <begin position="29"/>
        <end position="90"/>
    </location>
</feature>
<feature type="domain" description="AMP-dependent synthetase/ligase" evidence="4">
    <location>
        <begin position="92"/>
        <end position="467"/>
    </location>
</feature>
<comment type="subcellular location">
    <subcellularLocation>
        <location evidence="1">Peroxisome</location>
    </subcellularLocation>
</comment>
<comment type="caution">
    <text evidence="6">The sequence shown here is derived from an EMBL/GenBank/DDBJ whole genome shotgun (WGS) entry which is preliminary data.</text>
</comment>
<dbReference type="Pfam" id="PF13193">
    <property type="entry name" value="AMP-binding_C"/>
    <property type="match status" value="2"/>
</dbReference>
<sequence>MKLSISKIQDLHETWLLVTQKRKLSVHLLLSHPSIQDVAVIGIHDKVSGEVPKALVVRTDPNQTQKDVTDFVKDKVTVHKQLKGGVVFLDSRHPERFYVNAQNESDSVTFGQLYLYSHAVAAFLKSWGFGKGDIACATLPNCWEFVPIFTGIALQGGAVSGISSLFTEYELRRQFEDCSCKVVFCVESNLDRVQKALNKMPFTKIVCVMDPLSKANLNSVPAIPISEVFKTEPNLRTEHVVINAAKDLLLLPYSSGTTGTPKGVMVSHQNFGTMINMAQAHAQHYIGAQLEDQTTETESYGLLVLPFYHVFGFGMIVLKLLNGQTTVFLKQFDQNDFCKAIEKYKITTLQLVPPLVLFLAKSPIADKYDLSSLKFIQTGAAPTGKDLCDELLRRFPNIAYIGQGFGMSELSLASHSSTLNDSGFGACGKLLPNMECKIVNIETREELPSGKRGEIMLRGPNVMLGYWKRPEETAETIDNDGWLKTGDIGYVDNKGFLFVVDRLKELIKVKGFQVAPAELEDFLISHPGIRDCAVVGVPDEISGEVPKAFVVKADDSLTEEQIKDFVKKRVAHYKQLKGGVEFVSEIPKSPAGKILRRMLRDKVAEKENVRPKSKL</sequence>
<dbReference type="EMBL" id="JAKKPZ010000006">
    <property type="protein sequence ID" value="KAI1720436.1"/>
    <property type="molecule type" value="Genomic_DNA"/>
</dbReference>
<evidence type="ECO:0000259" key="5">
    <source>
        <dbReference type="Pfam" id="PF13193"/>
    </source>
</evidence>
<dbReference type="InterPro" id="IPR020845">
    <property type="entry name" value="AMP-binding_CS"/>
</dbReference>
<dbReference type="Proteomes" id="UP001201812">
    <property type="component" value="Unassembled WGS sequence"/>
</dbReference>
<comment type="similarity">
    <text evidence="2">Belongs to the ATP-dependent AMP-binding enzyme family.</text>
</comment>
<evidence type="ECO:0000256" key="3">
    <source>
        <dbReference type="ARBA" id="ARBA00023140"/>
    </source>
</evidence>
<dbReference type="Gene3D" id="3.30.300.30">
    <property type="match status" value="2"/>
</dbReference>
<dbReference type="GO" id="GO:0016405">
    <property type="term" value="F:CoA-ligase activity"/>
    <property type="evidence" value="ECO:0007669"/>
    <property type="project" value="TreeGrafter"/>
</dbReference>
<reference evidence="6" key="1">
    <citation type="submission" date="2022-01" db="EMBL/GenBank/DDBJ databases">
        <title>Genome Sequence Resource for Two Populations of Ditylenchus destructor, the Migratory Endoparasitic Phytonematode.</title>
        <authorList>
            <person name="Zhang H."/>
            <person name="Lin R."/>
            <person name="Xie B."/>
        </authorList>
    </citation>
    <scope>NUCLEOTIDE SEQUENCE</scope>
    <source>
        <strain evidence="6">BazhouSP</strain>
    </source>
</reference>
<evidence type="ECO:0000256" key="2">
    <source>
        <dbReference type="ARBA" id="ARBA00006432"/>
    </source>
</evidence>
<name>A0AAD4NDB5_9BILA</name>
<keyword evidence="3" id="KW-0576">Peroxisome</keyword>
<dbReference type="SUPFAM" id="SSF56801">
    <property type="entry name" value="Acetyl-CoA synthetase-like"/>
    <property type="match status" value="2"/>
</dbReference>